<dbReference type="Proteomes" id="UP000018208">
    <property type="component" value="Unassembled WGS sequence"/>
</dbReference>
<dbReference type="GO" id="GO:0003677">
    <property type="term" value="F:DNA binding"/>
    <property type="evidence" value="ECO:0007669"/>
    <property type="project" value="UniProtKB-KW"/>
</dbReference>
<evidence type="ECO:0000259" key="1">
    <source>
        <dbReference type="PROSITE" id="PS50090"/>
    </source>
</evidence>
<evidence type="ECO:0000313" key="4">
    <source>
        <dbReference type="Proteomes" id="UP000018208"/>
    </source>
</evidence>
<keyword evidence="4" id="KW-1185">Reference proteome</keyword>
<evidence type="ECO:0000313" key="3">
    <source>
        <dbReference type="EMBL" id="KAH0572681.1"/>
    </source>
</evidence>
<dbReference type="InterPro" id="IPR001005">
    <property type="entry name" value="SANT/Myb"/>
</dbReference>
<dbReference type="PROSITE" id="PS50090">
    <property type="entry name" value="MYB_LIKE"/>
    <property type="match status" value="1"/>
</dbReference>
<protein>
    <submittedName>
        <fullName evidence="2">Myb-like DNA-binding domain-containing protein</fullName>
    </submittedName>
</protein>
<dbReference type="AlphaFoldDB" id="V6LV67"/>
<dbReference type="EMBL" id="KI546114">
    <property type="protein sequence ID" value="EST44669.1"/>
    <property type="molecule type" value="Genomic_DNA"/>
</dbReference>
<sequence length="97" mass="11496">MDYLTIIHTCDSNAMDCLDFSYQQPVSQSKSQTSIKARKKRDKWSVYEEVCLLTILQKDETKTWRKVAEELSKQTKCPMKTASQISQHWRRVLKPIW</sequence>
<reference evidence="2 3" key="1">
    <citation type="journal article" date="2014" name="PLoS Genet.">
        <title>The Genome of Spironucleus salmonicida Highlights a Fish Pathogen Adapted to Fluctuating Environments.</title>
        <authorList>
            <person name="Xu F."/>
            <person name="Jerlstrom-Hultqvist J."/>
            <person name="Einarsson E."/>
            <person name="Astvaldsson A."/>
            <person name="Svard S.G."/>
            <person name="Andersson J.O."/>
        </authorList>
    </citation>
    <scope>NUCLEOTIDE SEQUENCE</scope>
    <source>
        <strain evidence="3">ATCC 50377</strain>
    </source>
</reference>
<evidence type="ECO:0000313" key="2">
    <source>
        <dbReference type="EMBL" id="EST44669.1"/>
    </source>
</evidence>
<name>V6LV67_9EUKA</name>
<dbReference type="OrthoDB" id="2143914at2759"/>
<reference evidence="3" key="2">
    <citation type="submission" date="2020-12" db="EMBL/GenBank/DDBJ databases">
        <title>New Spironucleus salmonicida genome in near-complete chromosomes.</title>
        <authorList>
            <person name="Xu F."/>
            <person name="Kurt Z."/>
            <person name="Jimenez-Gonzalez A."/>
            <person name="Astvaldsson A."/>
            <person name="Andersson J.O."/>
            <person name="Svard S.G."/>
        </authorList>
    </citation>
    <scope>NUCLEOTIDE SEQUENCE</scope>
    <source>
        <strain evidence="3">ATCC 50377</strain>
    </source>
</reference>
<keyword evidence="2" id="KW-0238">DNA-binding</keyword>
<dbReference type="InterPro" id="IPR009057">
    <property type="entry name" value="Homeodomain-like_sf"/>
</dbReference>
<dbReference type="SUPFAM" id="SSF46689">
    <property type="entry name" value="Homeodomain-like"/>
    <property type="match status" value="1"/>
</dbReference>
<dbReference type="EMBL" id="AUWU02000005">
    <property type="protein sequence ID" value="KAH0572681.1"/>
    <property type="molecule type" value="Genomic_DNA"/>
</dbReference>
<gene>
    <name evidence="2" type="ORF">SS50377_15446</name>
    <name evidence="3" type="ORF">SS50377_24793</name>
</gene>
<dbReference type="Gene3D" id="1.10.10.60">
    <property type="entry name" value="Homeodomain-like"/>
    <property type="match status" value="1"/>
</dbReference>
<dbReference type="VEuPathDB" id="GiardiaDB:SS50377_24793"/>
<proteinExistence type="predicted"/>
<feature type="domain" description="Myb-like" evidence="1">
    <location>
        <begin position="36"/>
        <end position="93"/>
    </location>
</feature>
<organism evidence="2">
    <name type="scientific">Spironucleus salmonicida</name>
    <dbReference type="NCBI Taxonomy" id="348837"/>
    <lineage>
        <taxon>Eukaryota</taxon>
        <taxon>Metamonada</taxon>
        <taxon>Diplomonadida</taxon>
        <taxon>Hexamitidae</taxon>
        <taxon>Hexamitinae</taxon>
        <taxon>Spironucleus</taxon>
    </lineage>
</organism>
<accession>V6LV67</accession>